<organism evidence="1 2">
    <name type="scientific">Sporocytophaga myxococcoides</name>
    <dbReference type="NCBI Taxonomy" id="153721"/>
    <lineage>
        <taxon>Bacteria</taxon>
        <taxon>Pseudomonadati</taxon>
        <taxon>Bacteroidota</taxon>
        <taxon>Cytophagia</taxon>
        <taxon>Cytophagales</taxon>
        <taxon>Cytophagaceae</taxon>
        <taxon>Sporocytophaga</taxon>
    </lineage>
</organism>
<dbReference type="Proteomes" id="UP000030185">
    <property type="component" value="Unassembled WGS sequence"/>
</dbReference>
<gene>
    <name evidence="1" type="ORF">MYP_2100</name>
</gene>
<accession>A0A098LEM4</accession>
<dbReference type="STRING" id="153721.MYP_2100"/>
<sequence length="218" mass="25274">MISLLKPVHSQDINHWDIKITAEKDTIESGEKYTAYLSVKNKNIDNSSIEVLVHGASLKKDSSGKFIYQVIGMNFQPALTYKKIDQQFKIKCPYINIKDTTVRYSYYVKYKNSVEEDQVILYTNPMPEFIASRHYPTFNDYIVNKIKAKKVTAKGTLFVQFIVTKEGTLKYEQLIRGDIDLENLTKIIDIFNNSPEWSPGEEYGRKVNVRKVIPIKFN</sequence>
<dbReference type="EMBL" id="BBLT01000003">
    <property type="protein sequence ID" value="GAL84872.1"/>
    <property type="molecule type" value="Genomic_DNA"/>
</dbReference>
<evidence type="ECO:0000313" key="2">
    <source>
        <dbReference type="Proteomes" id="UP000030185"/>
    </source>
</evidence>
<reference evidence="1 2" key="1">
    <citation type="submission" date="2014-09" db="EMBL/GenBank/DDBJ databases">
        <title>Sporocytophaga myxococcoides PG-01 genome sequencing.</title>
        <authorList>
            <person name="Liu L."/>
            <person name="Gao P.J."/>
            <person name="Chen G.J."/>
            <person name="Wang L.S."/>
        </authorList>
    </citation>
    <scope>NUCLEOTIDE SEQUENCE [LARGE SCALE GENOMIC DNA]</scope>
    <source>
        <strain evidence="1 2">PG-01</strain>
    </source>
</reference>
<dbReference type="eggNOG" id="COG0810">
    <property type="taxonomic scope" value="Bacteria"/>
</dbReference>
<keyword evidence="2" id="KW-1185">Reference proteome</keyword>
<name>A0A098LEM4_9BACT</name>
<evidence type="ECO:0000313" key="1">
    <source>
        <dbReference type="EMBL" id="GAL84872.1"/>
    </source>
</evidence>
<comment type="caution">
    <text evidence="1">The sequence shown here is derived from an EMBL/GenBank/DDBJ whole genome shotgun (WGS) entry which is preliminary data.</text>
</comment>
<protein>
    <submittedName>
        <fullName evidence="1">Tonb family protein</fullName>
    </submittedName>
</protein>
<dbReference type="AlphaFoldDB" id="A0A098LEM4"/>
<proteinExistence type="predicted"/>
<dbReference type="Gene3D" id="3.30.1150.10">
    <property type="match status" value="1"/>
</dbReference>